<protein>
    <recommendedName>
        <fullName evidence="4">DUF1127 domain-containing protein</fullName>
    </recommendedName>
</protein>
<name>A0A317DW18_9PROT</name>
<evidence type="ECO:0008006" key="4">
    <source>
        <dbReference type="Google" id="ProtNLM"/>
    </source>
</evidence>
<sequence>MINETHNTAALAPARPGLLPRLLSWLRELRALAAHRRAMADLLGRDARLLQDIGLDRGTVAGHYDNPRLGLSPDRQRRLR</sequence>
<evidence type="ECO:0000313" key="3">
    <source>
        <dbReference type="Proteomes" id="UP000246077"/>
    </source>
</evidence>
<evidence type="ECO:0000313" key="2">
    <source>
        <dbReference type="EMBL" id="PWR18888.1"/>
    </source>
</evidence>
<keyword evidence="3" id="KW-1185">Reference proteome</keyword>
<comment type="caution">
    <text evidence="2">The sequence shown here is derived from an EMBL/GenBank/DDBJ whole genome shotgun (WGS) entry which is preliminary data.</text>
</comment>
<dbReference type="RefSeq" id="WP_109922574.1">
    <property type="nucleotide sequence ID" value="NZ_QGLF01000005.1"/>
</dbReference>
<feature type="region of interest" description="Disordered" evidence="1">
    <location>
        <begin position="58"/>
        <end position="80"/>
    </location>
</feature>
<dbReference type="Proteomes" id="UP000246077">
    <property type="component" value="Unassembled WGS sequence"/>
</dbReference>
<proteinExistence type="predicted"/>
<accession>A0A317DW18</accession>
<organism evidence="2 3">
    <name type="scientific">Zavarzinia compransoris</name>
    <dbReference type="NCBI Taxonomy" id="1264899"/>
    <lineage>
        <taxon>Bacteria</taxon>
        <taxon>Pseudomonadati</taxon>
        <taxon>Pseudomonadota</taxon>
        <taxon>Alphaproteobacteria</taxon>
        <taxon>Rhodospirillales</taxon>
        <taxon>Zavarziniaceae</taxon>
        <taxon>Zavarzinia</taxon>
    </lineage>
</organism>
<reference evidence="3" key="1">
    <citation type="submission" date="2018-05" db="EMBL/GenBank/DDBJ databases">
        <title>Zavarzinia sp. HR-AS.</title>
        <authorList>
            <person name="Lee Y."/>
            <person name="Jeon C.O."/>
        </authorList>
    </citation>
    <scope>NUCLEOTIDE SEQUENCE [LARGE SCALE GENOMIC DNA]</scope>
    <source>
        <strain evidence="3">DSM 1231</strain>
    </source>
</reference>
<evidence type="ECO:0000256" key="1">
    <source>
        <dbReference type="SAM" id="MobiDB-lite"/>
    </source>
</evidence>
<dbReference type="AlphaFoldDB" id="A0A317DW18"/>
<gene>
    <name evidence="2" type="ORF">DKG75_18110</name>
</gene>
<dbReference type="EMBL" id="QGLF01000005">
    <property type="protein sequence ID" value="PWR18888.1"/>
    <property type="molecule type" value="Genomic_DNA"/>
</dbReference>